<dbReference type="EMBL" id="CP001874">
    <property type="protein sequence ID" value="ADG89898.1"/>
    <property type="molecule type" value="Genomic_DNA"/>
</dbReference>
<evidence type="ECO:0000313" key="5">
    <source>
        <dbReference type="EMBL" id="ADG89898.1"/>
    </source>
</evidence>
<evidence type="ECO:0000313" key="6">
    <source>
        <dbReference type="Proteomes" id="UP000006640"/>
    </source>
</evidence>
<gene>
    <name evidence="5" type="ordered locus">Tbis_3207</name>
</gene>
<dbReference type="HOGENOM" id="CLU_009834_7_3_11"/>
<keyword evidence="6" id="KW-1185">Reference proteome</keyword>
<proteinExistence type="inferred from homology"/>
<dbReference type="Pfam" id="PF00378">
    <property type="entry name" value="ECH_1"/>
    <property type="match status" value="1"/>
</dbReference>
<keyword evidence="5" id="KW-0413">Isomerase</keyword>
<dbReference type="GO" id="GO:0016853">
    <property type="term" value="F:isomerase activity"/>
    <property type="evidence" value="ECO:0007669"/>
    <property type="project" value="UniProtKB-KW"/>
</dbReference>
<evidence type="ECO:0000256" key="3">
    <source>
        <dbReference type="ARBA" id="ARBA00023239"/>
    </source>
</evidence>
<dbReference type="GO" id="GO:0016829">
    <property type="term" value="F:lyase activity"/>
    <property type="evidence" value="ECO:0007669"/>
    <property type="project" value="UniProtKB-KW"/>
</dbReference>
<evidence type="ECO:0000256" key="1">
    <source>
        <dbReference type="ARBA" id="ARBA00005254"/>
    </source>
</evidence>
<dbReference type="RefSeq" id="WP_013133431.1">
    <property type="nucleotide sequence ID" value="NC_014165.1"/>
</dbReference>
<comment type="similarity">
    <text evidence="1 4">Belongs to the enoyl-CoA hydratase/isomerase family.</text>
</comment>
<name>D6Y8T6_THEBD</name>
<dbReference type="PANTHER" id="PTHR11941:SF169">
    <property type="entry name" value="(7AS)-7A-METHYL-1,5-DIOXO-2,3,5,6,7,7A-HEXAHYDRO-1H-INDENE-CARBOXYL-COA HYDROLASE"/>
    <property type="match status" value="1"/>
</dbReference>
<dbReference type="InterPro" id="IPR001753">
    <property type="entry name" value="Enoyl-CoA_hydra/iso"/>
</dbReference>
<dbReference type="CDD" id="cd06558">
    <property type="entry name" value="crotonase-like"/>
    <property type="match status" value="1"/>
</dbReference>
<dbReference type="Gene3D" id="3.90.226.10">
    <property type="entry name" value="2-enoyl-CoA Hydratase, Chain A, domain 1"/>
    <property type="match status" value="1"/>
</dbReference>
<dbReference type="SUPFAM" id="SSF52096">
    <property type="entry name" value="ClpP/crotonase"/>
    <property type="match status" value="1"/>
</dbReference>
<dbReference type="eggNOG" id="COG1024">
    <property type="taxonomic scope" value="Bacteria"/>
</dbReference>
<dbReference type="PANTHER" id="PTHR11941">
    <property type="entry name" value="ENOYL-COA HYDRATASE-RELATED"/>
    <property type="match status" value="1"/>
</dbReference>
<dbReference type="GO" id="GO:0006635">
    <property type="term" value="P:fatty acid beta-oxidation"/>
    <property type="evidence" value="ECO:0007669"/>
    <property type="project" value="TreeGrafter"/>
</dbReference>
<dbReference type="KEGG" id="tbi:Tbis_3207"/>
<dbReference type="InterPro" id="IPR029045">
    <property type="entry name" value="ClpP/crotonase-like_dom_sf"/>
</dbReference>
<evidence type="ECO:0000256" key="4">
    <source>
        <dbReference type="RuleBase" id="RU003707"/>
    </source>
</evidence>
<dbReference type="STRING" id="469371.Tbis_3207"/>
<dbReference type="Proteomes" id="UP000006640">
    <property type="component" value="Chromosome"/>
</dbReference>
<organism evidence="5 6">
    <name type="scientific">Thermobispora bispora (strain ATCC 19993 / DSM 43833 / CBS 139.67 / JCM 10125 / KCTC 9307 / NBRC 14880 / R51)</name>
    <dbReference type="NCBI Taxonomy" id="469371"/>
    <lineage>
        <taxon>Bacteria</taxon>
        <taxon>Bacillati</taxon>
        <taxon>Actinomycetota</taxon>
        <taxon>Actinomycetes</taxon>
        <taxon>Streptosporangiales</taxon>
        <taxon>Streptosporangiaceae</taxon>
        <taxon>Thermobispora</taxon>
    </lineage>
</organism>
<dbReference type="AlphaFoldDB" id="D6Y8T6"/>
<dbReference type="OrthoDB" id="8452484at2"/>
<protein>
    <submittedName>
        <fullName evidence="5">Enoyl-CoA hydratase/isomerase</fullName>
    </submittedName>
</protein>
<accession>D6Y8T6</accession>
<dbReference type="InterPro" id="IPR018376">
    <property type="entry name" value="Enoyl-CoA_hyd/isom_CS"/>
</dbReference>
<reference evidence="5 6" key="1">
    <citation type="submission" date="2010-01" db="EMBL/GenBank/DDBJ databases">
        <title>The complete genome of Thermobispora bispora DSM 43833.</title>
        <authorList>
            <consortium name="US DOE Joint Genome Institute (JGI-PGF)"/>
            <person name="Lucas S."/>
            <person name="Copeland A."/>
            <person name="Lapidus A."/>
            <person name="Glavina del Rio T."/>
            <person name="Dalin E."/>
            <person name="Tice H."/>
            <person name="Bruce D."/>
            <person name="Goodwin L."/>
            <person name="Pitluck S."/>
            <person name="Kyrpides N."/>
            <person name="Mavromatis K."/>
            <person name="Ivanova N."/>
            <person name="Mikhailova N."/>
            <person name="Chertkov O."/>
            <person name="Brettin T."/>
            <person name="Detter J.C."/>
            <person name="Han C."/>
            <person name="Larimer F."/>
            <person name="Land M."/>
            <person name="Hauser L."/>
            <person name="Markowitz V."/>
            <person name="Cheng J.-F."/>
            <person name="Hugenholtz P."/>
            <person name="Woyke T."/>
            <person name="Wu D."/>
            <person name="Jando M."/>
            <person name="Schneider S."/>
            <person name="Klenk H.-P."/>
            <person name="Eisen J.A."/>
        </authorList>
    </citation>
    <scope>NUCLEOTIDE SEQUENCE [LARGE SCALE GENOMIC DNA]</scope>
    <source>
        <strain evidence="6">ATCC 19993 / DSM 43833 / CBS 139.67 / JCM 10125 / KCTC 9307 / NBRC 14880 / R51</strain>
    </source>
</reference>
<dbReference type="PROSITE" id="PS00166">
    <property type="entry name" value="ENOYL_COA_HYDRATASE"/>
    <property type="match status" value="1"/>
</dbReference>
<keyword evidence="3" id="KW-0456">Lyase</keyword>
<evidence type="ECO:0000256" key="2">
    <source>
        <dbReference type="ARBA" id="ARBA00023098"/>
    </source>
</evidence>
<keyword evidence="2" id="KW-0443">Lipid metabolism</keyword>
<sequence>MTGSAIVAHRLDGVLEIRLDRPERRNALSRALLRSLREMVEPMPADVGAVVLSATGPVFSAGADFADLTGTPSDLEFDRELSAACTALRNAPVPTVAAVSGPCIGAAVELALSCDLRVAGPQACFRVPAVELGLLYNPESIRRMHATLPRATVTRMLLLAERFDAVASVEAGIATHRADPDARERALELARSIAALPKAAVGATRRLLRELDEGRYADSLWQKVRVELLASPERRSLVAAARQRHVPSASSRPTE</sequence>